<keyword evidence="9 17" id="KW-0808">Transferase</keyword>
<evidence type="ECO:0000256" key="9">
    <source>
        <dbReference type="ARBA" id="ARBA00022679"/>
    </source>
</evidence>
<dbReference type="GO" id="GO:0004072">
    <property type="term" value="F:aspartate kinase activity"/>
    <property type="evidence" value="ECO:0007669"/>
    <property type="project" value="UniProtKB-EC"/>
</dbReference>
<dbReference type="EMBL" id="LLVT01000001">
    <property type="protein sequence ID" value="KSW13143.1"/>
    <property type="molecule type" value="Genomic_DNA"/>
</dbReference>
<evidence type="ECO:0000256" key="12">
    <source>
        <dbReference type="ARBA" id="ARBA00022840"/>
    </source>
</evidence>
<comment type="similarity">
    <text evidence="5 17">Belongs to the aspartokinase family.</text>
</comment>
<evidence type="ECO:0000256" key="11">
    <source>
        <dbReference type="ARBA" id="ARBA00022777"/>
    </source>
</evidence>
<feature type="domain" description="ACT" evidence="19">
    <location>
        <begin position="283"/>
        <end position="359"/>
    </location>
</feature>
<dbReference type="CDD" id="cd04913">
    <property type="entry name" value="ACT_AKii-LysC-BS-like_1"/>
    <property type="match status" value="1"/>
</dbReference>
<comment type="pathway">
    <text evidence="2 18">Amino-acid biosynthesis; L-lysine biosynthesis via DAP pathway; (S)-tetrahydrodipicolinate from L-aspartate: step 1/4.</text>
</comment>
<sequence length="438" mass="46346">MALIVQKYGGSSVADTEAMKRVAQRIVDTHNAGHRVVVVVSAMGDTTDDLLDSAAALTDTPPEREMDILLSAGERISMALLAMAVNELGVEARAYTGAQAGIQTDSRFGAAQIVGMVPERVARAIKDGQVAIVAGFQGISKDDDVTTLGRGGSDTTAVALAAALHADVCEIYTDVDGLFSADPRIVPKAHRLRTLTQEETLEMAAHGAKILHLRAVEFARRYGVPLHVRSSFSEKNGTWISDSPANPELKGLVPDAALKSPEENAMEKPVISGIAHDRSQDKITVTDVPNSPGVAARVFAVVAEVGANIDMIVQNLPISDPTKANITFTLPEGDAQKALDALEAHRDEIGFNELRYNPNIGKLSLVGVGMRTNPGVSARLFSALSDAGINIDLISTSEIRISVVTRLDDLDRAVKAVHTAFGLDASETEAVVYGGTGR</sequence>
<reference evidence="20 21" key="1">
    <citation type="submission" date="2015-10" db="EMBL/GenBank/DDBJ databases">
        <title>Draft Genome of Actinomyces odontolyticus subsp. actinosynbacter strain XH001.</title>
        <authorList>
            <person name="Mclean J.S."/>
            <person name="He X."/>
        </authorList>
    </citation>
    <scope>NUCLEOTIDE SEQUENCE [LARGE SCALE GENOMIC DNA]</scope>
    <source>
        <strain evidence="20 21">XH001</strain>
    </source>
</reference>
<dbReference type="GO" id="GO:0019877">
    <property type="term" value="P:diaminopimelate biosynthetic process"/>
    <property type="evidence" value="ECO:0007669"/>
    <property type="project" value="UniProtKB-KW"/>
</dbReference>
<evidence type="ECO:0000256" key="4">
    <source>
        <dbReference type="ARBA" id="ARBA00005139"/>
    </source>
</evidence>
<dbReference type="GO" id="GO:0009088">
    <property type="term" value="P:threonine biosynthetic process"/>
    <property type="evidence" value="ECO:0007669"/>
    <property type="project" value="UniProtKB-UniPathway"/>
</dbReference>
<feature type="binding site" evidence="16">
    <location>
        <position position="47"/>
    </location>
    <ligand>
        <name>substrate</name>
    </ligand>
</feature>
<dbReference type="PANTHER" id="PTHR21499:SF3">
    <property type="entry name" value="ASPARTOKINASE"/>
    <property type="match status" value="1"/>
</dbReference>
<evidence type="ECO:0000256" key="2">
    <source>
        <dbReference type="ARBA" id="ARBA00004766"/>
    </source>
</evidence>
<evidence type="ECO:0000256" key="5">
    <source>
        <dbReference type="ARBA" id="ARBA00010122"/>
    </source>
</evidence>
<dbReference type="PROSITE" id="PS51671">
    <property type="entry name" value="ACT"/>
    <property type="match status" value="2"/>
</dbReference>
<evidence type="ECO:0000256" key="18">
    <source>
        <dbReference type="RuleBase" id="RU004249"/>
    </source>
</evidence>
<dbReference type="UniPathway" id="UPA00034">
    <property type="reaction ID" value="UER00015"/>
</dbReference>
<keyword evidence="14" id="KW-0457">Lysine biosynthesis</keyword>
<keyword evidence="11 17" id="KW-0418">Kinase</keyword>
<dbReference type="Pfam" id="PF22468">
    <property type="entry name" value="ACT_9"/>
    <property type="match status" value="2"/>
</dbReference>
<dbReference type="InterPro" id="IPR002912">
    <property type="entry name" value="ACT_dom"/>
</dbReference>
<dbReference type="CDD" id="cd04936">
    <property type="entry name" value="ACT_AKii-LysC-BS-like_2"/>
    <property type="match status" value="1"/>
</dbReference>
<dbReference type="InterPro" id="IPR036393">
    <property type="entry name" value="AceGlu_kinase-like_sf"/>
</dbReference>
<evidence type="ECO:0000256" key="6">
    <source>
        <dbReference type="ARBA" id="ARBA00013059"/>
    </source>
</evidence>
<evidence type="ECO:0000256" key="16">
    <source>
        <dbReference type="PIRSR" id="PIRSR000726-1"/>
    </source>
</evidence>
<dbReference type="PIRSF" id="PIRSF000726">
    <property type="entry name" value="Asp_kin"/>
    <property type="match status" value="1"/>
</dbReference>
<dbReference type="NCBIfam" id="TIGR00656">
    <property type="entry name" value="asp_kin_monofn"/>
    <property type="match status" value="1"/>
</dbReference>
<gene>
    <name evidence="20" type="ORF">APY09_01925</name>
</gene>
<dbReference type="OrthoDB" id="9799110at2"/>
<dbReference type="NCBIfam" id="NF005153">
    <property type="entry name" value="PRK06635.1-1"/>
    <property type="match status" value="1"/>
</dbReference>
<dbReference type="InterPro" id="IPR001057">
    <property type="entry name" value="Glu/AcGlu_kinase"/>
</dbReference>
<dbReference type="NCBIfam" id="TIGR00657">
    <property type="entry name" value="asp_kinases"/>
    <property type="match status" value="1"/>
</dbReference>
<dbReference type="GO" id="GO:0005829">
    <property type="term" value="C:cytosol"/>
    <property type="evidence" value="ECO:0007669"/>
    <property type="project" value="TreeGrafter"/>
</dbReference>
<dbReference type="GO" id="GO:0009090">
    <property type="term" value="P:homoserine biosynthetic process"/>
    <property type="evidence" value="ECO:0007669"/>
    <property type="project" value="TreeGrafter"/>
</dbReference>
<dbReference type="NCBIfam" id="NF005154">
    <property type="entry name" value="PRK06635.1-2"/>
    <property type="match status" value="1"/>
</dbReference>
<protein>
    <recommendedName>
        <fullName evidence="7 17">Aspartokinase</fullName>
        <ecNumber evidence="6 17">2.7.2.4</ecNumber>
    </recommendedName>
</protein>
<keyword evidence="13" id="KW-0220">Diaminopimelate biosynthesis</keyword>
<dbReference type="Pfam" id="PF00696">
    <property type="entry name" value="AA_kinase"/>
    <property type="match status" value="1"/>
</dbReference>
<name>A0A0V8RYP6_9ACTO</name>
<dbReference type="UniPathway" id="UPA00050">
    <property type="reaction ID" value="UER00461"/>
</dbReference>
<dbReference type="Gene3D" id="3.30.2130.10">
    <property type="entry name" value="VC0802-like"/>
    <property type="match status" value="1"/>
</dbReference>
<dbReference type="InterPro" id="IPR018042">
    <property type="entry name" value="Aspartate_kinase_CS"/>
</dbReference>
<dbReference type="InterPro" id="IPR001341">
    <property type="entry name" value="Asp_kinase"/>
</dbReference>
<comment type="function">
    <text evidence="1">Catalyzes the phosphorylation of the beta-carboxyl group of aspartic acid with ATP to yield 4-phospho-L-aspartate, which is involved in the branched biosynthetic pathway leading to the biosynthesis of amino acids lysine, threonine, isoleucine and methionine.</text>
</comment>
<keyword evidence="10 16" id="KW-0547">Nucleotide-binding</keyword>
<dbReference type="NCBIfam" id="NF005155">
    <property type="entry name" value="PRK06635.1-4"/>
    <property type="match status" value="1"/>
</dbReference>
<feature type="binding site" evidence="16">
    <location>
        <begin position="7"/>
        <end position="10"/>
    </location>
    <ligand>
        <name>ATP</name>
        <dbReference type="ChEBI" id="CHEBI:30616"/>
    </ligand>
</feature>
<dbReference type="Gene3D" id="3.40.1160.10">
    <property type="entry name" value="Acetylglutamate kinase-like"/>
    <property type="match status" value="1"/>
</dbReference>
<dbReference type="FunFam" id="3.30.2130.10:FF:000002">
    <property type="entry name" value="Aspartokinase"/>
    <property type="match status" value="1"/>
</dbReference>
<evidence type="ECO:0000259" key="19">
    <source>
        <dbReference type="PROSITE" id="PS51671"/>
    </source>
</evidence>
<dbReference type="InterPro" id="IPR001048">
    <property type="entry name" value="Asp/Glu/Uridylate_kinase"/>
</dbReference>
<dbReference type="SUPFAM" id="SSF55021">
    <property type="entry name" value="ACT-like"/>
    <property type="match status" value="2"/>
</dbReference>
<evidence type="ECO:0000313" key="21">
    <source>
        <dbReference type="Proteomes" id="UP000054686"/>
    </source>
</evidence>
<dbReference type="UniPathway" id="UPA00051">
    <property type="reaction ID" value="UER00462"/>
</dbReference>
<evidence type="ECO:0000256" key="10">
    <source>
        <dbReference type="ARBA" id="ARBA00022741"/>
    </source>
</evidence>
<evidence type="ECO:0000256" key="1">
    <source>
        <dbReference type="ARBA" id="ARBA00002843"/>
    </source>
</evidence>
<evidence type="ECO:0000256" key="3">
    <source>
        <dbReference type="ARBA" id="ARBA00004986"/>
    </source>
</evidence>
<evidence type="ECO:0000313" key="20">
    <source>
        <dbReference type="EMBL" id="KSW13143.1"/>
    </source>
</evidence>
<evidence type="ECO:0000256" key="8">
    <source>
        <dbReference type="ARBA" id="ARBA00022605"/>
    </source>
</evidence>
<dbReference type="InterPro" id="IPR005260">
    <property type="entry name" value="Asp_kin_monofn"/>
</dbReference>
<comment type="pathway">
    <text evidence="3 18">Amino-acid biosynthesis; L-methionine biosynthesis via de novo pathway; L-homoserine from L-aspartate: step 1/3.</text>
</comment>
<dbReference type="EC" id="2.7.2.4" evidence="6 17"/>
<evidence type="ECO:0000256" key="14">
    <source>
        <dbReference type="ARBA" id="ARBA00023154"/>
    </source>
</evidence>
<dbReference type="RefSeq" id="WP_060565918.1">
    <property type="nucleotide sequence ID" value="NZ_CP040006.1"/>
</dbReference>
<dbReference type="PRINTS" id="PR00474">
    <property type="entry name" value="GLU5KINASE"/>
</dbReference>
<comment type="catalytic activity">
    <reaction evidence="15 17">
        <text>L-aspartate + ATP = 4-phospho-L-aspartate + ADP</text>
        <dbReference type="Rhea" id="RHEA:23776"/>
        <dbReference type="ChEBI" id="CHEBI:29991"/>
        <dbReference type="ChEBI" id="CHEBI:30616"/>
        <dbReference type="ChEBI" id="CHEBI:57535"/>
        <dbReference type="ChEBI" id="CHEBI:456216"/>
        <dbReference type="EC" id="2.7.2.4"/>
    </reaction>
</comment>
<dbReference type="InterPro" id="IPR054352">
    <property type="entry name" value="ACT_Aspartokinase"/>
</dbReference>
<feature type="binding site" evidence="16">
    <location>
        <position position="74"/>
    </location>
    <ligand>
        <name>substrate</name>
    </ligand>
</feature>
<comment type="pathway">
    <text evidence="4 18">Amino-acid biosynthesis; L-threonine biosynthesis; L-threonine from L-aspartate: step 1/5.</text>
</comment>
<proteinExistence type="inferred from homology"/>
<dbReference type="CDD" id="cd04261">
    <property type="entry name" value="AAK_AKii-LysC-BS"/>
    <property type="match status" value="1"/>
</dbReference>
<evidence type="ECO:0000256" key="17">
    <source>
        <dbReference type="RuleBase" id="RU003448"/>
    </source>
</evidence>
<dbReference type="PROSITE" id="PS00324">
    <property type="entry name" value="ASPARTOKINASE"/>
    <property type="match status" value="1"/>
</dbReference>
<dbReference type="FunFam" id="3.40.1160.10:FF:000002">
    <property type="entry name" value="Aspartokinase"/>
    <property type="match status" value="1"/>
</dbReference>
<dbReference type="GO" id="GO:0009089">
    <property type="term" value="P:lysine biosynthetic process via diaminopimelate"/>
    <property type="evidence" value="ECO:0007669"/>
    <property type="project" value="UniProtKB-UniPathway"/>
</dbReference>
<dbReference type="AlphaFoldDB" id="A0A0V8RYP6"/>
<organism evidence="20 21">
    <name type="scientific">Schaalia odontolytica</name>
    <dbReference type="NCBI Taxonomy" id="1660"/>
    <lineage>
        <taxon>Bacteria</taxon>
        <taxon>Bacillati</taxon>
        <taxon>Actinomycetota</taxon>
        <taxon>Actinomycetes</taxon>
        <taxon>Actinomycetales</taxon>
        <taxon>Actinomycetaceae</taxon>
        <taxon>Schaalia</taxon>
    </lineage>
</organism>
<dbReference type="InterPro" id="IPR041740">
    <property type="entry name" value="AKii-LysC-BS"/>
</dbReference>
<evidence type="ECO:0000256" key="15">
    <source>
        <dbReference type="ARBA" id="ARBA00047872"/>
    </source>
</evidence>
<dbReference type="InterPro" id="IPR045865">
    <property type="entry name" value="ACT-like_dom_sf"/>
</dbReference>
<comment type="caution">
    <text evidence="20">The sequence shown here is derived from an EMBL/GenBank/DDBJ whole genome shotgun (WGS) entry which is preliminary data.</text>
</comment>
<dbReference type="Proteomes" id="UP000054686">
    <property type="component" value="Unassembled WGS sequence"/>
</dbReference>
<keyword evidence="12 16" id="KW-0067">ATP-binding</keyword>
<evidence type="ECO:0000256" key="7">
    <source>
        <dbReference type="ARBA" id="ARBA00016273"/>
    </source>
</evidence>
<accession>A0A0V8RYP6</accession>
<feature type="binding site" evidence="16">
    <location>
        <position position="184"/>
    </location>
    <ligand>
        <name>ATP</name>
        <dbReference type="ChEBI" id="CHEBI:30616"/>
    </ligand>
</feature>
<dbReference type="GO" id="GO:0005524">
    <property type="term" value="F:ATP binding"/>
    <property type="evidence" value="ECO:0007669"/>
    <property type="project" value="UniProtKB-KW"/>
</dbReference>
<dbReference type="PANTHER" id="PTHR21499">
    <property type="entry name" value="ASPARTATE KINASE"/>
    <property type="match status" value="1"/>
</dbReference>
<feature type="domain" description="ACT" evidence="19">
    <location>
        <begin position="365"/>
        <end position="438"/>
    </location>
</feature>
<evidence type="ECO:0000256" key="13">
    <source>
        <dbReference type="ARBA" id="ARBA00022915"/>
    </source>
</evidence>
<dbReference type="SUPFAM" id="SSF53633">
    <property type="entry name" value="Carbamate kinase-like"/>
    <property type="match status" value="1"/>
</dbReference>
<feature type="binding site" evidence="16">
    <location>
        <begin position="173"/>
        <end position="174"/>
    </location>
    <ligand>
        <name>ATP</name>
        <dbReference type="ChEBI" id="CHEBI:30616"/>
    </ligand>
</feature>
<keyword evidence="8 18" id="KW-0028">Amino-acid biosynthesis</keyword>